<dbReference type="Proteomes" id="UP000014174">
    <property type="component" value="Unassembled WGS sequence"/>
</dbReference>
<dbReference type="EMBL" id="AQPN01000022">
    <property type="protein sequence ID" value="EOR96197.1"/>
    <property type="molecule type" value="Genomic_DNA"/>
</dbReference>
<evidence type="ECO:0000256" key="1">
    <source>
        <dbReference type="SAM" id="Phobius"/>
    </source>
</evidence>
<reference evidence="2 3" key="1">
    <citation type="journal article" date="2013" name="Genome Announc.">
        <title>Draft Genome Sequence of Arcticibacter svalbardensis Strain MN12-7T, a Member of the Family Sphingobacteriaceae Isolated from an Arctic Soil Sample.</title>
        <authorList>
            <person name="Shivaji S."/>
            <person name="Ara S."/>
            <person name="Prasad S."/>
            <person name="Manasa B.P."/>
            <person name="Begum Z."/>
            <person name="Singh A."/>
            <person name="Kumar Pinnaka A."/>
        </authorList>
    </citation>
    <scope>NUCLEOTIDE SEQUENCE [LARGE SCALE GENOMIC DNA]</scope>
    <source>
        <strain evidence="2 3">MN12-7</strain>
    </source>
</reference>
<accession>R9GWM5</accession>
<dbReference type="Pfam" id="PF20136">
    <property type="entry name" value="DUF6526"/>
    <property type="match status" value="1"/>
</dbReference>
<proteinExistence type="predicted"/>
<evidence type="ECO:0000313" key="2">
    <source>
        <dbReference type="EMBL" id="EOR96197.1"/>
    </source>
</evidence>
<sequence>MSDQNIKNHIRFYVPHHFIFYPLILALTISSVYYLITQSQDRVIFSFITAILILIGWLSYMTRQHYALNNQNRIVRLEMRLRYYQLTGQPFEIIEDQLSFSQIAALRFASNTELVTLIKRSIQENLQPKAIKQAIQHWIPDHMRA</sequence>
<gene>
    <name evidence="2" type="ORF">ADIARSV_0602</name>
</gene>
<protein>
    <submittedName>
        <fullName evidence="2">Uncharacterized protein</fullName>
    </submittedName>
</protein>
<evidence type="ECO:0000313" key="3">
    <source>
        <dbReference type="Proteomes" id="UP000014174"/>
    </source>
</evidence>
<keyword evidence="1" id="KW-0812">Transmembrane</keyword>
<name>R9GWM5_9SPHI</name>
<dbReference type="RefSeq" id="WP_016193851.1">
    <property type="nucleotide sequence ID" value="NZ_AQPN01000022.1"/>
</dbReference>
<keyword evidence="1" id="KW-1133">Transmembrane helix</keyword>
<dbReference type="OrthoDB" id="765463at2"/>
<organism evidence="2 3">
    <name type="scientific">Arcticibacter svalbardensis MN12-7</name>
    <dbReference type="NCBI Taxonomy" id="1150600"/>
    <lineage>
        <taxon>Bacteria</taxon>
        <taxon>Pseudomonadati</taxon>
        <taxon>Bacteroidota</taxon>
        <taxon>Sphingobacteriia</taxon>
        <taxon>Sphingobacteriales</taxon>
        <taxon>Sphingobacteriaceae</taxon>
        <taxon>Arcticibacter</taxon>
    </lineage>
</organism>
<feature type="transmembrane region" description="Helical" evidence="1">
    <location>
        <begin position="42"/>
        <end position="60"/>
    </location>
</feature>
<keyword evidence="3" id="KW-1185">Reference proteome</keyword>
<dbReference type="InterPro" id="IPR045385">
    <property type="entry name" value="DUF6526"/>
</dbReference>
<feature type="transmembrane region" description="Helical" evidence="1">
    <location>
        <begin position="12"/>
        <end position="36"/>
    </location>
</feature>
<dbReference type="eggNOG" id="ENOG5032T87">
    <property type="taxonomic scope" value="Bacteria"/>
</dbReference>
<dbReference type="STRING" id="1150600.ADIARSV_0602"/>
<dbReference type="PATRIC" id="fig|1150600.3.peg.592"/>
<keyword evidence="1" id="KW-0472">Membrane</keyword>
<dbReference type="AlphaFoldDB" id="R9GWM5"/>
<comment type="caution">
    <text evidence="2">The sequence shown here is derived from an EMBL/GenBank/DDBJ whole genome shotgun (WGS) entry which is preliminary data.</text>
</comment>